<dbReference type="OrthoDB" id="3344688at2759"/>
<sequence length="208" mass="22635">MGDIELQTVVGVVRVSGVLYCPNIAGTIILIGKFKQLDGDIEWDGDKYTLVQRGIQFPTVRAGAVGDYPAVGKLKLDTCCETCATTKATRSPVSLPLRDVCQDPGDVIAADVVGPYKKSVDGCQFVVTIQDLASGLVSAIPLKTKGEAPQEIIRWIGKFITQGKWPVKRLRTDNTLEIVSSKQLSEYILSMGIIHKKSAPYEHHQNGH</sequence>
<dbReference type="InterPro" id="IPR012337">
    <property type="entry name" value="RNaseH-like_sf"/>
</dbReference>
<evidence type="ECO:0000256" key="4">
    <source>
        <dbReference type="ARBA" id="ARBA00049244"/>
    </source>
</evidence>
<dbReference type="AlphaFoldDB" id="A0A0L6UPF7"/>
<comment type="caution">
    <text evidence="6">The sequence shown here is derived from an EMBL/GenBank/DDBJ whole genome shotgun (WGS) entry which is preliminary data.</text>
</comment>
<dbReference type="GO" id="GO:0003887">
    <property type="term" value="F:DNA-directed DNA polymerase activity"/>
    <property type="evidence" value="ECO:0007669"/>
    <property type="project" value="UniProtKB-EC"/>
</dbReference>
<organism evidence="6 7">
    <name type="scientific">Puccinia sorghi</name>
    <dbReference type="NCBI Taxonomy" id="27349"/>
    <lineage>
        <taxon>Eukaryota</taxon>
        <taxon>Fungi</taxon>
        <taxon>Dikarya</taxon>
        <taxon>Basidiomycota</taxon>
        <taxon>Pucciniomycotina</taxon>
        <taxon>Pucciniomycetes</taxon>
        <taxon>Pucciniales</taxon>
        <taxon>Pucciniaceae</taxon>
        <taxon>Puccinia</taxon>
    </lineage>
</organism>
<proteinExistence type="predicted"/>
<dbReference type="InterPro" id="IPR039537">
    <property type="entry name" value="Retrotran_Ty1/copia-like"/>
</dbReference>
<dbReference type="PROSITE" id="PS50994">
    <property type="entry name" value="INTEGRASE"/>
    <property type="match status" value="1"/>
</dbReference>
<keyword evidence="2" id="KW-0694">RNA-binding</keyword>
<feature type="domain" description="Integrase catalytic" evidence="5">
    <location>
        <begin position="100"/>
        <end position="208"/>
    </location>
</feature>
<dbReference type="GO" id="GO:0003723">
    <property type="term" value="F:RNA binding"/>
    <property type="evidence" value="ECO:0007669"/>
    <property type="project" value="UniProtKB-KW"/>
</dbReference>
<comment type="catalytic activity">
    <reaction evidence="4">
        <text>DNA(n) + a 2'-deoxyribonucleoside 5'-triphosphate = DNA(n+1) + diphosphate</text>
        <dbReference type="Rhea" id="RHEA:22508"/>
        <dbReference type="Rhea" id="RHEA-COMP:17339"/>
        <dbReference type="Rhea" id="RHEA-COMP:17340"/>
        <dbReference type="ChEBI" id="CHEBI:33019"/>
        <dbReference type="ChEBI" id="CHEBI:61560"/>
        <dbReference type="ChEBI" id="CHEBI:173112"/>
        <dbReference type="EC" id="2.7.7.7"/>
    </reaction>
</comment>
<evidence type="ECO:0000313" key="6">
    <source>
        <dbReference type="EMBL" id="KNZ50399.1"/>
    </source>
</evidence>
<evidence type="ECO:0000313" key="7">
    <source>
        <dbReference type="Proteomes" id="UP000037035"/>
    </source>
</evidence>
<keyword evidence="1" id="KW-0815">Transposition</keyword>
<comment type="catalytic activity">
    <reaction evidence="3">
        <text>DNA(n) + a 2'-deoxyribonucleoside 5'-triphosphate = DNA(n+1) + diphosphate</text>
        <dbReference type="Rhea" id="RHEA:22508"/>
        <dbReference type="Rhea" id="RHEA-COMP:17339"/>
        <dbReference type="Rhea" id="RHEA-COMP:17340"/>
        <dbReference type="ChEBI" id="CHEBI:33019"/>
        <dbReference type="ChEBI" id="CHEBI:61560"/>
        <dbReference type="ChEBI" id="CHEBI:173112"/>
        <dbReference type="EC" id="2.7.7.49"/>
    </reaction>
</comment>
<evidence type="ECO:0000256" key="3">
    <source>
        <dbReference type="ARBA" id="ARBA00048173"/>
    </source>
</evidence>
<reference evidence="6 7" key="1">
    <citation type="submission" date="2015-08" db="EMBL/GenBank/DDBJ databases">
        <title>Next Generation Sequencing and Analysis of the Genome of Puccinia sorghi L Schw, the Causal Agent of Maize Common Rust.</title>
        <authorList>
            <person name="Rochi L."/>
            <person name="Burguener G."/>
            <person name="Darino M."/>
            <person name="Turjanski A."/>
            <person name="Kreff E."/>
            <person name="Dieguez M.J."/>
            <person name="Sacco F."/>
        </authorList>
    </citation>
    <scope>NUCLEOTIDE SEQUENCE [LARGE SCALE GENOMIC DNA]</scope>
    <source>
        <strain evidence="6 7">RO10H11247</strain>
    </source>
</reference>
<name>A0A0L6UPF7_9BASI</name>
<dbReference type="InterPro" id="IPR001584">
    <property type="entry name" value="Integrase_cat-core"/>
</dbReference>
<evidence type="ECO:0000259" key="5">
    <source>
        <dbReference type="PROSITE" id="PS50994"/>
    </source>
</evidence>
<protein>
    <recommendedName>
        <fullName evidence="5">Integrase catalytic domain-containing protein</fullName>
    </recommendedName>
</protein>
<dbReference type="EMBL" id="LAVV01009550">
    <property type="protein sequence ID" value="KNZ50399.1"/>
    <property type="molecule type" value="Genomic_DNA"/>
</dbReference>
<dbReference type="GO" id="GO:0003964">
    <property type="term" value="F:RNA-directed DNA polymerase activity"/>
    <property type="evidence" value="ECO:0007669"/>
    <property type="project" value="UniProtKB-EC"/>
</dbReference>
<dbReference type="SUPFAM" id="SSF53098">
    <property type="entry name" value="Ribonuclease H-like"/>
    <property type="match status" value="1"/>
</dbReference>
<evidence type="ECO:0000256" key="2">
    <source>
        <dbReference type="ARBA" id="ARBA00022884"/>
    </source>
</evidence>
<dbReference type="InterPro" id="IPR036397">
    <property type="entry name" value="RNaseH_sf"/>
</dbReference>
<dbReference type="GO" id="GO:0005634">
    <property type="term" value="C:nucleus"/>
    <property type="evidence" value="ECO:0007669"/>
    <property type="project" value="UniProtKB-ARBA"/>
</dbReference>
<dbReference type="VEuPathDB" id="FungiDB:VP01_4443g1"/>
<keyword evidence="7" id="KW-1185">Reference proteome</keyword>
<dbReference type="GO" id="GO:0015074">
    <property type="term" value="P:DNA integration"/>
    <property type="evidence" value="ECO:0007669"/>
    <property type="project" value="InterPro"/>
</dbReference>
<dbReference type="Gene3D" id="3.30.420.10">
    <property type="entry name" value="Ribonuclease H-like superfamily/Ribonuclease H"/>
    <property type="match status" value="1"/>
</dbReference>
<dbReference type="GO" id="GO:0032196">
    <property type="term" value="P:transposition"/>
    <property type="evidence" value="ECO:0007669"/>
    <property type="project" value="UniProtKB-KW"/>
</dbReference>
<gene>
    <name evidence="6" type="ORF">VP01_4443g1</name>
</gene>
<dbReference type="PANTHER" id="PTHR42648">
    <property type="entry name" value="TRANSPOSASE, PUTATIVE-RELATED"/>
    <property type="match status" value="1"/>
</dbReference>
<evidence type="ECO:0000256" key="1">
    <source>
        <dbReference type="ARBA" id="ARBA00022578"/>
    </source>
</evidence>
<dbReference type="PANTHER" id="PTHR42648:SF28">
    <property type="entry name" value="TRANSPOSON-ENCODED PROTEIN WITH RIBONUCLEASE H-LIKE AND RETROVIRUS ZINC FINGER-LIKE DOMAINS"/>
    <property type="match status" value="1"/>
</dbReference>
<accession>A0A0L6UPF7</accession>
<dbReference type="Proteomes" id="UP000037035">
    <property type="component" value="Unassembled WGS sequence"/>
</dbReference>